<evidence type="ECO:0008006" key="4">
    <source>
        <dbReference type="Google" id="ProtNLM"/>
    </source>
</evidence>
<keyword evidence="3" id="KW-1185">Reference proteome</keyword>
<keyword evidence="1" id="KW-1133">Transmembrane helix</keyword>
<feature type="transmembrane region" description="Helical" evidence="1">
    <location>
        <begin position="275"/>
        <end position="294"/>
    </location>
</feature>
<evidence type="ECO:0000313" key="3">
    <source>
        <dbReference type="Proteomes" id="UP000005824"/>
    </source>
</evidence>
<gene>
    <name evidence="2" type="ORF">CfE428DRAFT_2534</name>
</gene>
<organism evidence="2 3">
    <name type="scientific">Chthoniobacter flavus Ellin428</name>
    <dbReference type="NCBI Taxonomy" id="497964"/>
    <lineage>
        <taxon>Bacteria</taxon>
        <taxon>Pseudomonadati</taxon>
        <taxon>Verrucomicrobiota</taxon>
        <taxon>Spartobacteria</taxon>
        <taxon>Chthoniobacterales</taxon>
        <taxon>Chthoniobacteraceae</taxon>
        <taxon>Chthoniobacter</taxon>
    </lineage>
</organism>
<proteinExistence type="predicted"/>
<evidence type="ECO:0000313" key="2">
    <source>
        <dbReference type="EMBL" id="EDY19945.1"/>
    </source>
</evidence>
<keyword evidence="1" id="KW-0812">Transmembrane</keyword>
<feature type="transmembrane region" description="Helical" evidence="1">
    <location>
        <begin position="102"/>
        <end position="121"/>
    </location>
</feature>
<dbReference type="STRING" id="497964.CfE428DRAFT_2534"/>
<feature type="transmembrane region" description="Helical" evidence="1">
    <location>
        <begin position="306"/>
        <end position="327"/>
    </location>
</feature>
<name>B4D0T3_9BACT</name>
<feature type="transmembrane region" description="Helical" evidence="1">
    <location>
        <begin position="363"/>
        <end position="380"/>
    </location>
</feature>
<dbReference type="AlphaFoldDB" id="B4D0T3"/>
<sequence length="556" mass="60033">MTPSPAIRPDGPAPSAADAAIARDAWVLWYERVSYCAVALFAVLQHLSFVADAGPLWRDEVATANTAHMPTWGEYWYYLQWDSFPALWTTILRFLAVDADEFYRLLGFAVGISTLGLVWIGCHRLTKCHPVFTVAVVGCGFNAIYIGDSIRAYGLGMLFACAVILAMAAYVRHPSRAGLTVVFVSALLALHSLYFDFVPVVGALVAAVAVLLWCRQNPVPLAATVGVALATLGVYRPVLARGESFSSLFRYNPFDPAQYLEGVVRTIGIAGTAGGALFWSAAALAVGVAIRTAWRGRSRAVEAPTARLALLCSGALVFIVPGYFGFLRHLSVNAGPRHFLVLIASVCLLSELAIRSVHRGVKVRAGWATLALVCVGIMIGDGRMGGFPRMSNVRDVAAVLGKSAGPADVILVYPWHYGISLRRYLKPSLSFQTLPEIADQRTHRYDLAKAAMIGPDQQAPAQKAAAFAQKALAAGAVVWFVGPRHAANAGEPPPDISPAPDPKYGWNETNYYAAYAQGFWTFIAEHASEVELVLKPSTGTNPQENMPVFRIRGWRG</sequence>
<dbReference type="Proteomes" id="UP000005824">
    <property type="component" value="Unassembled WGS sequence"/>
</dbReference>
<dbReference type="EMBL" id="ABVL01000006">
    <property type="protein sequence ID" value="EDY19945.1"/>
    <property type="molecule type" value="Genomic_DNA"/>
</dbReference>
<feature type="transmembrane region" description="Helical" evidence="1">
    <location>
        <begin position="152"/>
        <end position="171"/>
    </location>
</feature>
<keyword evidence="1" id="KW-0472">Membrane</keyword>
<feature type="transmembrane region" description="Helical" evidence="1">
    <location>
        <begin position="339"/>
        <end position="357"/>
    </location>
</feature>
<comment type="caution">
    <text evidence="2">The sequence shown here is derived from an EMBL/GenBank/DDBJ whole genome shotgun (WGS) entry which is preliminary data.</text>
</comment>
<feature type="transmembrane region" description="Helical" evidence="1">
    <location>
        <begin position="183"/>
        <end position="213"/>
    </location>
</feature>
<protein>
    <recommendedName>
        <fullName evidence="4">Glycosyltransferase RgtA/B/C/D-like domain-containing protein</fullName>
    </recommendedName>
</protein>
<accession>B4D0T3</accession>
<reference evidence="2 3" key="1">
    <citation type="journal article" date="2011" name="J. Bacteriol.">
        <title>Genome sequence of Chthoniobacter flavus Ellin428, an aerobic heterotrophic soil bacterium.</title>
        <authorList>
            <person name="Kant R."/>
            <person name="van Passel M.W."/>
            <person name="Palva A."/>
            <person name="Lucas S."/>
            <person name="Lapidus A."/>
            <person name="Glavina Del Rio T."/>
            <person name="Dalin E."/>
            <person name="Tice H."/>
            <person name="Bruce D."/>
            <person name="Goodwin L."/>
            <person name="Pitluck S."/>
            <person name="Larimer F.W."/>
            <person name="Land M.L."/>
            <person name="Hauser L."/>
            <person name="Sangwan P."/>
            <person name="de Vos W.M."/>
            <person name="Janssen P.H."/>
            <person name="Smidt H."/>
        </authorList>
    </citation>
    <scope>NUCLEOTIDE SEQUENCE [LARGE SCALE GENOMIC DNA]</scope>
    <source>
        <strain evidence="2 3">Ellin428</strain>
    </source>
</reference>
<feature type="transmembrane region" description="Helical" evidence="1">
    <location>
        <begin position="219"/>
        <end position="239"/>
    </location>
</feature>
<feature type="transmembrane region" description="Helical" evidence="1">
    <location>
        <begin position="128"/>
        <end position="146"/>
    </location>
</feature>
<dbReference type="InParanoid" id="B4D0T3"/>
<evidence type="ECO:0000256" key="1">
    <source>
        <dbReference type="SAM" id="Phobius"/>
    </source>
</evidence>